<dbReference type="Gene3D" id="2.60.40.10">
    <property type="entry name" value="Immunoglobulins"/>
    <property type="match status" value="1"/>
</dbReference>
<dbReference type="EMBL" id="AP024238">
    <property type="protein sequence ID" value="BCO27739.1"/>
    <property type="molecule type" value="Genomic_DNA"/>
</dbReference>
<dbReference type="InterPro" id="IPR003961">
    <property type="entry name" value="FN3_dom"/>
</dbReference>
<keyword evidence="3" id="KW-1185">Reference proteome</keyword>
<accession>A0ABN6D9W9</accession>
<sequence>MYSDLLSRTTLMGSLALALSLSGCGGTDSASTAGTGSVTFTGLAATGAGIANGTVNVRCASGLPYTGTTDGNGVFTLTLGTDRTLPCMLKVSGGIPSVTLYSFAQASGRVNITPATDLVVARALGTDPDVNFNTFSPANGKTIEANLKAAKTYVNQQLSDITGSTFGKDLLTGAFSVGDADDEILEALGAAMNAAGQTVAQLRPAAQGNIGISSSVPAFLNVPANPNATANSASQITLTWTAVAGATGYNIYRANTSGIAITDGNKITTTPVTGIGGYADTGLSASTRYFYKVVAKNSVAVSLGSAEVSATTSTANGGGGGSGLTCDTSQFGPGAAVTTPTAEQLASFARTYTGSEGSYGPNPGDSFVATGSATLVLNVNGTATYNGDNYTPTSYCLETLTGSAGTQLVIHAGAMSHFDLKTSGAWSGYTSAGKVVTDAAYSGGGGNTSLGSLAISGNPVGIAGAAVPSAFNPTAYGTHPTAAVSWSMPGGATPWYISINGHVVTSGSAFGAWQKQVVLAGVESLGVSFDLPNGHITFTNVSLPPFSVAQTGTLTLNGTLNVPPATGSAVTITGTGTHAAGTGLDAPSASLQTFLLGSTTKNIYTWNGGKGVSIQLDSYSSGLKTVTLTNSAGPSWRILDAGATVNVNTSAKTVTFSTASLSGISPTTSSITLNGTLTLP</sequence>
<evidence type="ECO:0000313" key="2">
    <source>
        <dbReference type="EMBL" id="BCO27739.1"/>
    </source>
</evidence>
<proteinExistence type="predicted"/>
<dbReference type="CDD" id="cd00063">
    <property type="entry name" value="FN3"/>
    <property type="match status" value="1"/>
</dbReference>
<dbReference type="InterPro" id="IPR013783">
    <property type="entry name" value="Ig-like_fold"/>
</dbReference>
<name>A0ABN6D9W9_9BURK</name>
<dbReference type="InterPro" id="IPR036116">
    <property type="entry name" value="FN3_sf"/>
</dbReference>
<dbReference type="RefSeq" id="WP_223903764.1">
    <property type="nucleotide sequence ID" value="NZ_AP024238.1"/>
</dbReference>
<evidence type="ECO:0000259" key="1">
    <source>
        <dbReference type="SMART" id="SM00060"/>
    </source>
</evidence>
<dbReference type="SMART" id="SM00060">
    <property type="entry name" value="FN3"/>
    <property type="match status" value="1"/>
</dbReference>
<dbReference type="SUPFAM" id="SSF49265">
    <property type="entry name" value="Fibronectin type III"/>
    <property type="match status" value="1"/>
</dbReference>
<reference evidence="2 3" key="1">
    <citation type="journal article" date="2021" name="Microbiol. Spectr.">
        <title>A Single Bacterium Capable of Oxidation and Reduction of Iron at Circumneutral pH.</title>
        <authorList>
            <person name="Kato S."/>
            <person name="Ohkuma M."/>
        </authorList>
    </citation>
    <scope>NUCLEOTIDE SEQUENCE [LARGE SCALE GENOMIC DNA]</scope>
    <source>
        <strain evidence="2 3">MIZ03</strain>
    </source>
</reference>
<organism evidence="2 3">
    <name type="scientific">Rhodoferax lithotrophicus</name>
    <dbReference type="NCBI Taxonomy" id="2798804"/>
    <lineage>
        <taxon>Bacteria</taxon>
        <taxon>Pseudomonadati</taxon>
        <taxon>Pseudomonadota</taxon>
        <taxon>Betaproteobacteria</taxon>
        <taxon>Burkholderiales</taxon>
        <taxon>Comamonadaceae</taxon>
        <taxon>Rhodoferax</taxon>
    </lineage>
</organism>
<protein>
    <recommendedName>
        <fullName evidence="1">Fibronectin type-III domain-containing protein</fullName>
    </recommendedName>
</protein>
<gene>
    <name evidence="2" type="ORF">MIZ03_2628</name>
</gene>
<evidence type="ECO:0000313" key="3">
    <source>
        <dbReference type="Proteomes" id="UP000824366"/>
    </source>
</evidence>
<feature type="domain" description="Fibronectin type-III" evidence="1">
    <location>
        <begin position="220"/>
        <end position="302"/>
    </location>
</feature>
<dbReference type="Proteomes" id="UP000824366">
    <property type="component" value="Chromosome"/>
</dbReference>